<comment type="caution">
    <text evidence="1">The sequence shown here is derived from an EMBL/GenBank/DDBJ whole genome shotgun (WGS) entry which is preliminary data.</text>
</comment>
<dbReference type="InterPro" id="IPR007433">
    <property type="entry name" value="DUF481"/>
</dbReference>
<name>A0A1H4M7H5_PSETA</name>
<sequence>MKELQHKRPVFLGQRHIHLDNAGILSQIRVSHLLMLSRILLCLAVLSVSTPLFADTVWLKNGDRLTGKIRVFDGGKLLIQTEYAGSVPIDWRQVKTLESDQELLVKQDAYTGEKAKSLQAAEEGKVILANGEAPKTVELASIQQILKPKPLIEDLTWKGNVDVALDYKRADKDTDDYDIDFKTTARHGAWRHNAEGEYNREFQDDVVTTDNWSAEYALDHFIDEKWYWQGRLTYKRDKVEDISRQRTVGTGPGYQFWDDELGAFSLGSLLNRTDYQYSDGQKDNFYSLAMKWDYNRFLLGKTVSLFTNGEVGKPLGNAADYSLDAEIGLRYKVTEWASLNLKAEKDLIGSGNVSDGNLNKTRYTAGFGVSW</sequence>
<protein>
    <recommendedName>
        <fullName evidence="3">Peptide chain release factor RF-3</fullName>
    </recommendedName>
</protein>
<evidence type="ECO:0008006" key="3">
    <source>
        <dbReference type="Google" id="ProtNLM"/>
    </source>
</evidence>
<proteinExistence type="predicted"/>
<dbReference type="EMBL" id="FNRS01000001">
    <property type="protein sequence ID" value="SEB78332.1"/>
    <property type="molecule type" value="Genomic_DNA"/>
</dbReference>
<dbReference type="Pfam" id="PF04338">
    <property type="entry name" value="DUF481"/>
    <property type="match status" value="1"/>
</dbReference>
<reference evidence="1 2" key="1">
    <citation type="submission" date="2016-10" db="EMBL/GenBank/DDBJ databases">
        <authorList>
            <person name="Varghese N."/>
            <person name="Submissions S."/>
        </authorList>
    </citation>
    <scope>NUCLEOTIDE SEQUENCE [LARGE SCALE GENOMIC DNA]</scope>
    <source>
        <strain evidence="1 2">BS3652</strain>
    </source>
</reference>
<accession>A0A1H4M7H5</accession>
<evidence type="ECO:0000313" key="2">
    <source>
        <dbReference type="Proteomes" id="UP000183155"/>
    </source>
</evidence>
<gene>
    <name evidence="1" type="ORF">SAMN04490203_1163</name>
</gene>
<organism evidence="1 2">
    <name type="scientific">Pseudomonas taetrolens</name>
    <dbReference type="NCBI Taxonomy" id="47884"/>
    <lineage>
        <taxon>Bacteria</taxon>
        <taxon>Pseudomonadati</taxon>
        <taxon>Pseudomonadota</taxon>
        <taxon>Gammaproteobacteria</taxon>
        <taxon>Pseudomonadales</taxon>
        <taxon>Pseudomonadaceae</taxon>
        <taxon>Pseudomonas</taxon>
    </lineage>
</organism>
<evidence type="ECO:0000313" key="1">
    <source>
        <dbReference type="EMBL" id="SEB78332.1"/>
    </source>
</evidence>
<dbReference type="Proteomes" id="UP000183155">
    <property type="component" value="Unassembled WGS sequence"/>
</dbReference>
<keyword evidence="2" id="KW-1185">Reference proteome</keyword>